<dbReference type="Gene3D" id="1.10.600.10">
    <property type="entry name" value="Farnesyl Diphosphate Synthase"/>
    <property type="match status" value="1"/>
</dbReference>
<dbReference type="RefSeq" id="WP_255918849.1">
    <property type="nucleotide sequence ID" value="NZ_JANFNG010000002.1"/>
</dbReference>
<keyword evidence="3" id="KW-1185">Reference proteome</keyword>
<proteinExistence type="predicted"/>
<sequence length="159" mass="17250">MTDDEDEINNAALVAQRLLGCDLLLAVDVVREVIAMRTWQFEKAAAALPLFEEFDLTGTARERLLAYVEELQDSLAETSPGHSRPSAMPARERSAAGAQFPEWRPAVRARHLGRADGRARGARPITPVAPTVGPPRVPPLCPGITGAKEVEAYAPWDPS</sequence>
<evidence type="ECO:0000256" key="1">
    <source>
        <dbReference type="SAM" id="MobiDB-lite"/>
    </source>
</evidence>
<feature type="region of interest" description="Disordered" evidence="1">
    <location>
        <begin position="75"/>
        <end position="100"/>
    </location>
</feature>
<feature type="compositionally biased region" description="Pro residues" evidence="1">
    <location>
        <begin position="132"/>
        <end position="141"/>
    </location>
</feature>
<evidence type="ECO:0000313" key="3">
    <source>
        <dbReference type="Proteomes" id="UP001057702"/>
    </source>
</evidence>
<evidence type="ECO:0000313" key="2">
    <source>
        <dbReference type="EMBL" id="MCQ4079986.1"/>
    </source>
</evidence>
<comment type="caution">
    <text evidence="2">The sequence shown here is derived from an EMBL/GenBank/DDBJ whole genome shotgun (WGS) entry which is preliminary data.</text>
</comment>
<reference evidence="2" key="1">
    <citation type="submission" date="2022-06" db="EMBL/GenBank/DDBJ databases">
        <title>Draft genome sequence of Streptomyces sp. RB6PN25 isolated from peat swamp forest in Thailand.</title>
        <authorList>
            <person name="Duangmal K."/>
            <person name="Klaysubun C."/>
        </authorList>
    </citation>
    <scope>NUCLEOTIDE SEQUENCE</scope>
    <source>
        <strain evidence="2">RB6PN25</strain>
    </source>
</reference>
<protein>
    <submittedName>
        <fullName evidence="2">Uncharacterized protein</fullName>
    </submittedName>
</protein>
<feature type="region of interest" description="Disordered" evidence="1">
    <location>
        <begin position="114"/>
        <end position="143"/>
    </location>
</feature>
<gene>
    <name evidence="2" type="ORF">NGB36_05115</name>
</gene>
<dbReference type="Proteomes" id="UP001057702">
    <property type="component" value="Unassembled WGS sequence"/>
</dbReference>
<dbReference type="InterPro" id="IPR008949">
    <property type="entry name" value="Isoprenoid_synthase_dom_sf"/>
</dbReference>
<name>A0ABT1PQP0_9ACTN</name>
<accession>A0ABT1PQP0</accession>
<dbReference type="EMBL" id="JANFNG010000002">
    <property type="protein sequence ID" value="MCQ4079986.1"/>
    <property type="molecule type" value="Genomic_DNA"/>
</dbReference>
<organism evidence="2 3">
    <name type="scientific">Streptomyces humicola</name>
    <dbReference type="NCBI Taxonomy" id="2953240"/>
    <lineage>
        <taxon>Bacteria</taxon>
        <taxon>Bacillati</taxon>
        <taxon>Actinomycetota</taxon>
        <taxon>Actinomycetes</taxon>
        <taxon>Kitasatosporales</taxon>
        <taxon>Streptomycetaceae</taxon>
        <taxon>Streptomyces</taxon>
    </lineage>
</organism>